<evidence type="ECO:0000256" key="1">
    <source>
        <dbReference type="SAM" id="MobiDB-lite"/>
    </source>
</evidence>
<proteinExistence type="predicted"/>
<name>A0AAW1U1K4_9CUCU</name>
<dbReference type="Proteomes" id="UP001431783">
    <property type="component" value="Unassembled WGS sequence"/>
</dbReference>
<feature type="compositionally biased region" description="Basic and acidic residues" evidence="1">
    <location>
        <begin position="111"/>
        <end position="120"/>
    </location>
</feature>
<evidence type="ECO:0000313" key="3">
    <source>
        <dbReference type="Proteomes" id="UP001431783"/>
    </source>
</evidence>
<keyword evidence="3" id="KW-1185">Reference proteome</keyword>
<organism evidence="2 3">
    <name type="scientific">Henosepilachna vigintioctopunctata</name>
    <dbReference type="NCBI Taxonomy" id="420089"/>
    <lineage>
        <taxon>Eukaryota</taxon>
        <taxon>Metazoa</taxon>
        <taxon>Ecdysozoa</taxon>
        <taxon>Arthropoda</taxon>
        <taxon>Hexapoda</taxon>
        <taxon>Insecta</taxon>
        <taxon>Pterygota</taxon>
        <taxon>Neoptera</taxon>
        <taxon>Endopterygota</taxon>
        <taxon>Coleoptera</taxon>
        <taxon>Polyphaga</taxon>
        <taxon>Cucujiformia</taxon>
        <taxon>Coccinelloidea</taxon>
        <taxon>Coccinellidae</taxon>
        <taxon>Epilachninae</taxon>
        <taxon>Epilachnini</taxon>
        <taxon>Henosepilachna</taxon>
    </lineage>
</organism>
<comment type="caution">
    <text evidence="2">The sequence shown here is derived from an EMBL/GenBank/DDBJ whole genome shotgun (WGS) entry which is preliminary data.</text>
</comment>
<reference evidence="2 3" key="1">
    <citation type="submission" date="2023-03" db="EMBL/GenBank/DDBJ databases">
        <title>Genome insight into feeding habits of ladybird beetles.</title>
        <authorList>
            <person name="Li H.-S."/>
            <person name="Huang Y.-H."/>
            <person name="Pang H."/>
        </authorList>
    </citation>
    <scope>NUCLEOTIDE SEQUENCE [LARGE SCALE GENOMIC DNA]</scope>
    <source>
        <strain evidence="2">SYSU_2023b</strain>
        <tissue evidence="2">Whole body</tissue>
    </source>
</reference>
<protein>
    <submittedName>
        <fullName evidence="2">Uncharacterized protein</fullName>
    </submittedName>
</protein>
<evidence type="ECO:0000313" key="2">
    <source>
        <dbReference type="EMBL" id="KAK9876413.1"/>
    </source>
</evidence>
<accession>A0AAW1U1K4</accession>
<gene>
    <name evidence="2" type="ORF">WA026_012727</name>
</gene>
<dbReference type="EMBL" id="JARQZJ010000036">
    <property type="protein sequence ID" value="KAK9876413.1"/>
    <property type="molecule type" value="Genomic_DNA"/>
</dbReference>
<dbReference type="AlphaFoldDB" id="A0AAW1U1K4"/>
<feature type="compositionally biased region" description="Polar residues" evidence="1">
    <location>
        <begin position="46"/>
        <end position="65"/>
    </location>
</feature>
<feature type="region of interest" description="Disordered" evidence="1">
    <location>
        <begin position="45"/>
        <end position="120"/>
    </location>
</feature>
<sequence length="120" mass="13904">MSAPRKKLSGAEYRRNAKYKELQGKQCAYNMNYWLRKGANRHIFPDQTNQDFSQSDSTVQTSPSLSMCDEQSEQLKKKPEYRRSESPYLDSGEMQKTGFDLTDPDGPGVEKMTDEQRSFF</sequence>
<feature type="compositionally biased region" description="Basic and acidic residues" evidence="1">
    <location>
        <begin position="73"/>
        <end position="85"/>
    </location>
</feature>